<name>A0A3M7SXU4_BRAPC</name>
<keyword evidence="2" id="KW-1185">Reference proteome</keyword>
<dbReference type="Proteomes" id="UP000276133">
    <property type="component" value="Unassembled WGS sequence"/>
</dbReference>
<reference evidence="1 2" key="1">
    <citation type="journal article" date="2018" name="Sci. Rep.">
        <title>Genomic signatures of local adaptation to the degree of environmental predictability in rotifers.</title>
        <authorList>
            <person name="Franch-Gras L."/>
            <person name="Hahn C."/>
            <person name="Garcia-Roger E.M."/>
            <person name="Carmona M.J."/>
            <person name="Serra M."/>
            <person name="Gomez A."/>
        </authorList>
    </citation>
    <scope>NUCLEOTIDE SEQUENCE [LARGE SCALE GENOMIC DNA]</scope>
    <source>
        <strain evidence="1">HYR1</strain>
    </source>
</reference>
<gene>
    <name evidence="1" type="ORF">BpHYR1_036018</name>
</gene>
<dbReference type="AlphaFoldDB" id="A0A3M7SXU4"/>
<organism evidence="1 2">
    <name type="scientific">Brachionus plicatilis</name>
    <name type="common">Marine rotifer</name>
    <name type="synonym">Brachionus muelleri</name>
    <dbReference type="NCBI Taxonomy" id="10195"/>
    <lineage>
        <taxon>Eukaryota</taxon>
        <taxon>Metazoa</taxon>
        <taxon>Spiralia</taxon>
        <taxon>Gnathifera</taxon>
        <taxon>Rotifera</taxon>
        <taxon>Eurotatoria</taxon>
        <taxon>Monogononta</taxon>
        <taxon>Pseudotrocha</taxon>
        <taxon>Ploima</taxon>
        <taxon>Brachionidae</taxon>
        <taxon>Brachionus</taxon>
    </lineage>
</organism>
<protein>
    <submittedName>
        <fullName evidence="1">Uncharacterized protein</fullName>
    </submittedName>
</protein>
<evidence type="ECO:0000313" key="1">
    <source>
        <dbReference type="EMBL" id="RNA40542.1"/>
    </source>
</evidence>
<proteinExistence type="predicted"/>
<accession>A0A3M7SXU4</accession>
<sequence length="60" mass="7274">MFNVVSFRQKNRPFPLNKKFFKYFMSNNGSLSKLTSKRLTKIQIHNFHINLFTNIFIQTF</sequence>
<comment type="caution">
    <text evidence="1">The sequence shown here is derived from an EMBL/GenBank/DDBJ whole genome shotgun (WGS) entry which is preliminary data.</text>
</comment>
<dbReference type="EMBL" id="REGN01000635">
    <property type="protein sequence ID" value="RNA40542.1"/>
    <property type="molecule type" value="Genomic_DNA"/>
</dbReference>
<evidence type="ECO:0000313" key="2">
    <source>
        <dbReference type="Proteomes" id="UP000276133"/>
    </source>
</evidence>